<sequence>MDNLNLDCDSYKDEELERLFQLKRPYTQNEITGAKQRLSQKITSNPSLGSEKQREILFFIDTITNRISNTLVEINNSNNNSDTLLSNSIVTEQGSNFIIDNPSKTEGKNSKLSDGRVASGAEKAPSGYLNPINVRSIMQAVSIDTRFRPSYYTTKSTNFSMVLPSMIKNVISMRVAAIEIPITYYAVSRSLGNANLLIMDNANTDGWLVTLPDGNYEQAWAHENDASHLETIMNNSIATAISVTVNTDGSIVNPNPNPTSLNPLTDICFTIDRTSGRGIFATPANQTSLLTDGFTIRFNVDNNGTLDVNTNIQLRLGWQLGFRSAQYICGATGAVGACVSEGICLISGPHYAFLSIDDHQKNTGPAFMVAYGSSVFQDSIITRINLAAEQADVGVYQISSDPGLTTQMNRTREYFGPVDIQRLHIALYDEYGRIIDLNNMDWSFTLAFEQLYN</sequence>
<name>A0A6C0HH29_9ZZZZ</name>
<reference evidence="1" key="1">
    <citation type="journal article" date="2020" name="Nature">
        <title>Giant virus diversity and host interactions through global metagenomics.</title>
        <authorList>
            <person name="Schulz F."/>
            <person name="Roux S."/>
            <person name="Paez-Espino D."/>
            <person name="Jungbluth S."/>
            <person name="Walsh D.A."/>
            <person name="Denef V.J."/>
            <person name="McMahon K.D."/>
            <person name="Konstantinidis K.T."/>
            <person name="Eloe-Fadrosh E.A."/>
            <person name="Kyrpides N.C."/>
            <person name="Woyke T."/>
        </authorList>
    </citation>
    <scope>NUCLEOTIDE SEQUENCE</scope>
    <source>
        <strain evidence="1">GVMAG-M-3300023184-101</strain>
    </source>
</reference>
<proteinExistence type="predicted"/>
<accession>A0A6C0HH29</accession>
<evidence type="ECO:0000313" key="1">
    <source>
        <dbReference type="EMBL" id="QHT79690.1"/>
    </source>
</evidence>
<dbReference type="AlphaFoldDB" id="A0A6C0HH29"/>
<dbReference type="EMBL" id="MN739952">
    <property type="protein sequence ID" value="QHT79690.1"/>
    <property type="molecule type" value="Genomic_DNA"/>
</dbReference>
<organism evidence="1">
    <name type="scientific">viral metagenome</name>
    <dbReference type="NCBI Taxonomy" id="1070528"/>
    <lineage>
        <taxon>unclassified sequences</taxon>
        <taxon>metagenomes</taxon>
        <taxon>organismal metagenomes</taxon>
    </lineage>
</organism>
<protein>
    <submittedName>
        <fullName evidence="1">Uncharacterized protein</fullName>
    </submittedName>
</protein>